<proteinExistence type="predicted"/>
<protein>
    <submittedName>
        <fullName evidence="2">Predicted protein</fullName>
    </submittedName>
</protein>
<evidence type="ECO:0000313" key="3">
    <source>
        <dbReference type="Proteomes" id="UP000006671"/>
    </source>
</evidence>
<dbReference type="RefSeq" id="XP_002678408.1">
    <property type="nucleotide sequence ID" value="XM_002678362.1"/>
</dbReference>
<dbReference type="PROSITE" id="PS00028">
    <property type="entry name" value="ZINC_FINGER_C2H2_1"/>
    <property type="match status" value="1"/>
</dbReference>
<reference evidence="2 3" key="1">
    <citation type="journal article" date="2010" name="Cell">
        <title>The genome of Naegleria gruberi illuminates early eukaryotic versatility.</title>
        <authorList>
            <person name="Fritz-Laylin L.K."/>
            <person name="Prochnik S.E."/>
            <person name="Ginger M.L."/>
            <person name="Dacks J.B."/>
            <person name="Carpenter M.L."/>
            <person name="Field M.C."/>
            <person name="Kuo A."/>
            <person name="Paredez A."/>
            <person name="Chapman J."/>
            <person name="Pham J."/>
            <person name="Shu S."/>
            <person name="Neupane R."/>
            <person name="Cipriano M."/>
            <person name="Mancuso J."/>
            <person name="Tu H."/>
            <person name="Salamov A."/>
            <person name="Lindquist E."/>
            <person name="Shapiro H."/>
            <person name="Lucas S."/>
            <person name="Grigoriev I.V."/>
            <person name="Cande W.Z."/>
            <person name="Fulton C."/>
            <person name="Rokhsar D.S."/>
            <person name="Dawson S.C."/>
        </authorList>
    </citation>
    <scope>NUCLEOTIDE SEQUENCE [LARGE SCALE GENOMIC DNA]</scope>
    <source>
        <strain evidence="2 3">NEG-M</strain>
    </source>
</reference>
<accession>D2VC00</accession>
<dbReference type="KEGG" id="ngr:NAEGRDRAFT_66396"/>
<evidence type="ECO:0000313" key="2">
    <source>
        <dbReference type="EMBL" id="EFC45664.1"/>
    </source>
</evidence>
<evidence type="ECO:0000259" key="1">
    <source>
        <dbReference type="PROSITE" id="PS00028"/>
    </source>
</evidence>
<dbReference type="InParanoid" id="D2VC00"/>
<dbReference type="EMBL" id="GG738862">
    <property type="protein sequence ID" value="EFC45664.1"/>
    <property type="molecule type" value="Genomic_DNA"/>
</dbReference>
<dbReference type="VEuPathDB" id="AmoebaDB:NAEGRDRAFT_66396"/>
<feature type="domain" description="C2H2-type" evidence="1">
    <location>
        <begin position="84"/>
        <end position="105"/>
    </location>
</feature>
<gene>
    <name evidence="2" type="ORF">NAEGRDRAFT_66396</name>
</gene>
<dbReference type="OrthoDB" id="10466431at2759"/>
<name>D2VC00_NAEGR</name>
<dbReference type="GeneID" id="8857185"/>
<sequence length="197" mass="23757">MTQPESLNITQRREISLYHRNCKYKKQCKIKKKTLDEVIVILHRIKYPSALLTREYFVKTPKARTIKIWNERKEEIQFQYDFHCFHCKKMWDNFNMLLEHWKLFHVNDFSVLNIDLIGSRGDVHVIISKKLNKSGLKFFDPITLKELPTSNISTFASVNLFYNFSFNEMNDLEKNQMKTWVQKIGEEVNSMFTFRIY</sequence>
<dbReference type="Proteomes" id="UP000006671">
    <property type="component" value="Unassembled WGS sequence"/>
</dbReference>
<dbReference type="InterPro" id="IPR013087">
    <property type="entry name" value="Znf_C2H2_type"/>
</dbReference>
<dbReference type="AlphaFoldDB" id="D2VC00"/>
<keyword evidence="3" id="KW-1185">Reference proteome</keyword>
<organism evidence="3">
    <name type="scientific">Naegleria gruberi</name>
    <name type="common">Amoeba</name>
    <dbReference type="NCBI Taxonomy" id="5762"/>
    <lineage>
        <taxon>Eukaryota</taxon>
        <taxon>Discoba</taxon>
        <taxon>Heterolobosea</taxon>
        <taxon>Tetramitia</taxon>
        <taxon>Eutetramitia</taxon>
        <taxon>Vahlkampfiidae</taxon>
        <taxon>Naegleria</taxon>
    </lineage>
</organism>